<organism evidence="2 3">
    <name type="scientific">Pyrus ussuriensis x Pyrus communis</name>
    <dbReference type="NCBI Taxonomy" id="2448454"/>
    <lineage>
        <taxon>Eukaryota</taxon>
        <taxon>Viridiplantae</taxon>
        <taxon>Streptophyta</taxon>
        <taxon>Embryophyta</taxon>
        <taxon>Tracheophyta</taxon>
        <taxon>Spermatophyta</taxon>
        <taxon>Magnoliopsida</taxon>
        <taxon>eudicotyledons</taxon>
        <taxon>Gunneridae</taxon>
        <taxon>Pentapetalae</taxon>
        <taxon>rosids</taxon>
        <taxon>fabids</taxon>
        <taxon>Rosales</taxon>
        <taxon>Rosaceae</taxon>
        <taxon>Amygdaloideae</taxon>
        <taxon>Maleae</taxon>
        <taxon>Pyrus</taxon>
    </lineage>
</organism>
<accession>A0A5N5G613</accession>
<sequence>MSLDKDSLETEAEVKEDNKTSRLVPHPNLNLLARSPLMLLHHTYLPPLSLRVLVLKIGVVDGGEEASEELSICFSFCSGAFLFRSDS</sequence>
<feature type="region of interest" description="Disordered" evidence="1">
    <location>
        <begin position="1"/>
        <end position="20"/>
    </location>
</feature>
<reference evidence="3" key="2">
    <citation type="submission" date="2019-10" db="EMBL/GenBank/DDBJ databases">
        <title>A de novo genome assembly of a pear dwarfing rootstock.</title>
        <authorList>
            <person name="Wang F."/>
            <person name="Wang J."/>
            <person name="Li S."/>
            <person name="Zhang Y."/>
            <person name="Fang M."/>
            <person name="Ma L."/>
            <person name="Zhao Y."/>
            <person name="Jiang S."/>
        </authorList>
    </citation>
    <scope>NUCLEOTIDE SEQUENCE [LARGE SCALE GENOMIC DNA]</scope>
</reference>
<comment type="caution">
    <text evidence="2">The sequence shown here is derived from an EMBL/GenBank/DDBJ whole genome shotgun (WGS) entry which is preliminary data.</text>
</comment>
<dbReference type="Proteomes" id="UP000327157">
    <property type="component" value="Chromosome 14"/>
</dbReference>
<protein>
    <submittedName>
        <fullName evidence="2">Cuticle collagen bli-1</fullName>
    </submittedName>
</protein>
<evidence type="ECO:0000313" key="2">
    <source>
        <dbReference type="EMBL" id="KAB2608892.1"/>
    </source>
</evidence>
<evidence type="ECO:0000313" key="3">
    <source>
        <dbReference type="Proteomes" id="UP000327157"/>
    </source>
</evidence>
<evidence type="ECO:0000256" key="1">
    <source>
        <dbReference type="SAM" id="MobiDB-lite"/>
    </source>
</evidence>
<dbReference type="AlphaFoldDB" id="A0A5N5G613"/>
<reference evidence="2 3" key="1">
    <citation type="submission" date="2019-09" db="EMBL/GenBank/DDBJ databases">
        <authorList>
            <person name="Ou C."/>
        </authorList>
    </citation>
    <scope>NUCLEOTIDE SEQUENCE [LARGE SCALE GENOMIC DNA]</scope>
    <source>
        <strain evidence="2">S2</strain>
        <tissue evidence="2">Leaf</tissue>
    </source>
</reference>
<gene>
    <name evidence="2" type="ORF">D8674_012060</name>
</gene>
<name>A0A5N5G613_9ROSA</name>
<proteinExistence type="predicted"/>
<reference evidence="2 3" key="3">
    <citation type="submission" date="2019-11" db="EMBL/GenBank/DDBJ databases">
        <title>A de novo genome assembly of a pear dwarfing rootstock.</title>
        <authorList>
            <person name="Wang F."/>
            <person name="Wang J."/>
            <person name="Li S."/>
            <person name="Zhang Y."/>
            <person name="Fang M."/>
            <person name="Ma L."/>
            <person name="Zhao Y."/>
            <person name="Jiang S."/>
        </authorList>
    </citation>
    <scope>NUCLEOTIDE SEQUENCE [LARGE SCALE GENOMIC DNA]</scope>
    <source>
        <strain evidence="2">S2</strain>
        <tissue evidence="2">Leaf</tissue>
    </source>
</reference>
<keyword evidence="2" id="KW-0176">Collagen</keyword>
<dbReference type="EMBL" id="SMOL01000553">
    <property type="protein sequence ID" value="KAB2608892.1"/>
    <property type="molecule type" value="Genomic_DNA"/>
</dbReference>
<keyword evidence="3" id="KW-1185">Reference proteome</keyword>